<dbReference type="InterPro" id="IPR017853">
    <property type="entry name" value="GH"/>
</dbReference>
<evidence type="ECO:0000313" key="4">
    <source>
        <dbReference type="Proteomes" id="UP001629113"/>
    </source>
</evidence>
<evidence type="ECO:0000313" key="3">
    <source>
        <dbReference type="EMBL" id="KAL3425518.1"/>
    </source>
</evidence>
<protein>
    <submittedName>
        <fullName evidence="3">Uncharacterized protein</fullName>
    </submittedName>
</protein>
<comment type="similarity">
    <text evidence="1">Belongs to the glycosyl hydrolase 25 family.</text>
</comment>
<reference evidence="3 4" key="1">
    <citation type="submission" date="2024-06" db="EMBL/GenBank/DDBJ databases">
        <title>Complete genome of Phlyctema vagabunda strain 19-DSS-EL-015.</title>
        <authorList>
            <person name="Fiorenzani C."/>
        </authorList>
    </citation>
    <scope>NUCLEOTIDE SEQUENCE [LARGE SCALE GENOMIC DNA]</scope>
    <source>
        <strain evidence="3 4">19-DSS-EL-015</strain>
    </source>
</reference>
<dbReference type="InterPro" id="IPR051595">
    <property type="entry name" value="GH25_Enzymes"/>
</dbReference>
<organism evidence="3 4">
    <name type="scientific">Phlyctema vagabunda</name>
    <dbReference type="NCBI Taxonomy" id="108571"/>
    <lineage>
        <taxon>Eukaryota</taxon>
        <taxon>Fungi</taxon>
        <taxon>Dikarya</taxon>
        <taxon>Ascomycota</taxon>
        <taxon>Pezizomycotina</taxon>
        <taxon>Leotiomycetes</taxon>
        <taxon>Helotiales</taxon>
        <taxon>Dermateaceae</taxon>
        <taxon>Phlyctema</taxon>
    </lineage>
</organism>
<dbReference type="Gene3D" id="3.20.20.80">
    <property type="entry name" value="Glycosidases"/>
    <property type="match status" value="1"/>
</dbReference>
<dbReference type="SUPFAM" id="SSF51445">
    <property type="entry name" value="(Trans)glycosidases"/>
    <property type="match status" value="1"/>
</dbReference>
<keyword evidence="4" id="KW-1185">Reference proteome</keyword>
<dbReference type="PANTHER" id="PTHR23208">
    <property type="entry name" value="LYSOZYME PROTEIN"/>
    <property type="match status" value="1"/>
</dbReference>
<dbReference type="InterPro" id="IPR002053">
    <property type="entry name" value="Glyco_hydro_25"/>
</dbReference>
<sequence length="122" mass="13127">MKIGKLWFDIEPTVASAQVPCNAWQLSATQNIALAKKWVALLEATSYDWGIYANGNQWSGMFGTRSADVGSQLPLWAVQADGKTGVNTVTTFMGGWTTAVAKQYKLDNTACGGSVDLDSFTL</sequence>
<accession>A0ABR4PQA7</accession>
<dbReference type="PROSITE" id="PS51904">
    <property type="entry name" value="GLYCOSYL_HYDROL_F25_2"/>
    <property type="match status" value="1"/>
</dbReference>
<comment type="caution">
    <text evidence="3">The sequence shown here is derived from an EMBL/GenBank/DDBJ whole genome shotgun (WGS) entry which is preliminary data.</text>
</comment>
<dbReference type="Proteomes" id="UP001629113">
    <property type="component" value="Unassembled WGS sequence"/>
</dbReference>
<dbReference type="EMBL" id="JBFCZG010000002">
    <property type="protein sequence ID" value="KAL3425518.1"/>
    <property type="molecule type" value="Genomic_DNA"/>
</dbReference>
<keyword evidence="2" id="KW-0732">Signal</keyword>
<gene>
    <name evidence="3" type="ORF">PVAG01_02309</name>
</gene>
<dbReference type="PANTHER" id="PTHR23208:SF36">
    <property type="entry name" value="LYSOZYME-RELATED"/>
    <property type="match status" value="1"/>
</dbReference>
<proteinExistence type="inferred from homology"/>
<name>A0ABR4PQA7_9HELO</name>
<evidence type="ECO:0000256" key="1">
    <source>
        <dbReference type="ARBA" id="ARBA00010646"/>
    </source>
</evidence>
<evidence type="ECO:0000256" key="2">
    <source>
        <dbReference type="ARBA" id="ARBA00022729"/>
    </source>
</evidence>